<evidence type="ECO:0008006" key="3">
    <source>
        <dbReference type="Google" id="ProtNLM"/>
    </source>
</evidence>
<protein>
    <recommendedName>
        <fullName evidence="3">Copia protein</fullName>
    </recommendedName>
</protein>
<sequence length="156" mass="18487">MLLQQWYNYQKEPGDDVATYIIKLENRLQTLGEKIPNQMIIIKILMTLPQSFKYFISVWELTQPNERILINLISKLIIEETRTGTKERTENIAFIANKYQYKKNSEKGNIKSGVCHYCHKPGYWIKECRNRKIATPNEKYTGRKREELIGTMQNII</sequence>
<dbReference type="GO" id="GO:0003676">
    <property type="term" value="F:nucleic acid binding"/>
    <property type="evidence" value="ECO:0007669"/>
    <property type="project" value="InterPro"/>
</dbReference>
<evidence type="ECO:0000313" key="1">
    <source>
        <dbReference type="EMBL" id="PBC25292.1"/>
    </source>
</evidence>
<dbReference type="Pfam" id="PF14223">
    <property type="entry name" value="Retrotran_gag_2"/>
    <property type="match status" value="1"/>
</dbReference>
<proteinExistence type="predicted"/>
<gene>
    <name evidence="1" type="ORF">APICC_05197</name>
</gene>
<evidence type="ECO:0000313" key="2">
    <source>
        <dbReference type="Proteomes" id="UP000242457"/>
    </source>
</evidence>
<dbReference type="OrthoDB" id="8195427at2759"/>
<organism evidence="1 2">
    <name type="scientific">Apis cerana cerana</name>
    <name type="common">Oriental honeybee</name>
    <dbReference type="NCBI Taxonomy" id="94128"/>
    <lineage>
        <taxon>Eukaryota</taxon>
        <taxon>Metazoa</taxon>
        <taxon>Ecdysozoa</taxon>
        <taxon>Arthropoda</taxon>
        <taxon>Hexapoda</taxon>
        <taxon>Insecta</taxon>
        <taxon>Pterygota</taxon>
        <taxon>Neoptera</taxon>
        <taxon>Endopterygota</taxon>
        <taxon>Hymenoptera</taxon>
        <taxon>Apocrita</taxon>
        <taxon>Aculeata</taxon>
        <taxon>Apoidea</taxon>
        <taxon>Anthophila</taxon>
        <taxon>Apidae</taxon>
        <taxon>Apis</taxon>
    </lineage>
</organism>
<dbReference type="EMBL" id="KZ288475">
    <property type="protein sequence ID" value="PBC25292.1"/>
    <property type="molecule type" value="Genomic_DNA"/>
</dbReference>
<dbReference type="STRING" id="94128.A0A2A3E1T8"/>
<dbReference type="SUPFAM" id="SSF57756">
    <property type="entry name" value="Retrovirus zinc finger-like domains"/>
    <property type="match status" value="1"/>
</dbReference>
<dbReference type="InterPro" id="IPR036875">
    <property type="entry name" value="Znf_CCHC_sf"/>
</dbReference>
<dbReference type="Gene3D" id="4.10.60.10">
    <property type="entry name" value="Zinc finger, CCHC-type"/>
    <property type="match status" value="1"/>
</dbReference>
<dbReference type="AlphaFoldDB" id="A0A2A3E1T8"/>
<keyword evidence="2" id="KW-1185">Reference proteome</keyword>
<name>A0A2A3E1T8_APICC</name>
<dbReference type="GO" id="GO:0008270">
    <property type="term" value="F:zinc ion binding"/>
    <property type="evidence" value="ECO:0007669"/>
    <property type="project" value="InterPro"/>
</dbReference>
<accession>A0A2A3E1T8</accession>
<dbReference type="Proteomes" id="UP000242457">
    <property type="component" value="Unassembled WGS sequence"/>
</dbReference>
<reference evidence="1 2" key="1">
    <citation type="submission" date="2014-07" db="EMBL/GenBank/DDBJ databases">
        <title>Genomic and transcriptomic analysis on Apis cerana provide comprehensive insights into honey bee biology.</title>
        <authorList>
            <person name="Diao Q."/>
            <person name="Sun L."/>
            <person name="Zheng H."/>
            <person name="Zheng H."/>
            <person name="Xu S."/>
            <person name="Wang S."/>
            <person name="Zeng Z."/>
            <person name="Hu F."/>
            <person name="Su S."/>
            <person name="Wu J."/>
        </authorList>
    </citation>
    <scope>NUCLEOTIDE SEQUENCE [LARGE SCALE GENOMIC DNA]</scope>
    <source>
        <tissue evidence="1">Pupae without intestine</tissue>
    </source>
</reference>